<feature type="transmembrane region" description="Helical" evidence="1">
    <location>
        <begin position="101"/>
        <end position="122"/>
    </location>
</feature>
<dbReference type="InterPro" id="IPR007896">
    <property type="entry name" value="BTP_bacteria"/>
</dbReference>
<feature type="transmembrane region" description="Helical" evidence="1">
    <location>
        <begin position="32"/>
        <end position="52"/>
    </location>
</feature>
<proteinExistence type="predicted"/>
<sequence>MLCCLYTFLERYPAYWLWGNIMRSLPDRIRHMVLFEFIAIGIAAVVGSFLLGYSLKDFGILSVMLSALAMSWNLVFNWVFDHWYHRKFGYAKRTVKLRIAHSLLFEAGMLFLGVWIVMWWLGIGFWTAMLLDIGFAVFFLVYAFVFNWVYDVVFPVQKKAVEPAISEV</sequence>
<accession>A0A285NGA6</accession>
<evidence type="ECO:0000256" key="1">
    <source>
        <dbReference type="SAM" id="Phobius"/>
    </source>
</evidence>
<dbReference type="InterPro" id="IPR058208">
    <property type="entry name" value="PACE"/>
</dbReference>
<keyword evidence="1" id="KW-1133">Transmembrane helix</keyword>
<name>A0A285NGA6_9HYPH</name>
<dbReference type="Pfam" id="PF05232">
    <property type="entry name" value="BTP"/>
    <property type="match status" value="2"/>
</dbReference>
<dbReference type="Proteomes" id="UP000219439">
    <property type="component" value="Unassembled WGS sequence"/>
</dbReference>
<feature type="domain" description="Chlorhexidine efflux transporter" evidence="2">
    <location>
        <begin position="23"/>
        <end position="86"/>
    </location>
</feature>
<evidence type="ECO:0000313" key="4">
    <source>
        <dbReference type="Proteomes" id="UP000219439"/>
    </source>
</evidence>
<reference evidence="3 4" key="1">
    <citation type="submission" date="2017-09" db="EMBL/GenBank/DDBJ databases">
        <authorList>
            <person name="Ehlers B."/>
            <person name="Leendertz F.H."/>
        </authorList>
    </citation>
    <scope>NUCLEOTIDE SEQUENCE [LARGE SCALE GENOMIC DNA]</scope>
    <source>
        <strain evidence="3 4">DSM 18289</strain>
    </source>
</reference>
<keyword evidence="1" id="KW-0472">Membrane</keyword>
<protein>
    <submittedName>
        <fullName evidence="3">Uncharacterized membrane protein</fullName>
    </submittedName>
</protein>
<dbReference type="EMBL" id="OBEL01000001">
    <property type="protein sequence ID" value="SNZ08510.1"/>
    <property type="molecule type" value="Genomic_DNA"/>
</dbReference>
<evidence type="ECO:0000313" key="3">
    <source>
        <dbReference type="EMBL" id="SNZ08510.1"/>
    </source>
</evidence>
<evidence type="ECO:0000259" key="2">
    <source>
        <dbReference type="Pfam" id="PF05232"/>
    </source>
</evidence>
<dbReference type="NCBIfam" id="NF033664">
    <property type="entry name" value="PACE_transport"/>
    <property type="match status" value="1"/>
</dbReference>
<keyword evidence="1" id="KW-0812">Transmembrane</keyword>
<dbReference type="AlphaFoldDB" id="A0A285NGA6"/>
<feature type="domain" description="Chlorhexidine efflux transporter" evidence="2">
    <location>
        <begin position="93"/>
        <end position="155"/>
    </location>
</feature>
<keyword evidence="4" id="KW-1185">Reference proteome</keyword>
<feature type="transmembrane region" description="Helical" evidence="1">
    <location>
        <begin position="58"/>
        <end position="80"/>
    </location>
</feature>
<organism evidence="3 4">
    <name type="scientific">Cohaesibacter gelatinilyticus</name>
    <dbReference type="NCBI Taxonomy" id="372072"/>
    <lineage>
        <taxon>Bacteria</taxon>
        <taxon>Pseudomonadati</taxon>
        <taxon>Pseudomonadota</taxon>
        <taxon>Alphaproteobacteria</taxon>
        <taxon>Hyphomicrobiales</taxon>
        <taxon>Cohaesibacteraceae</taxon>
    </lineage>
</organism>
<gene>
    <name evidence="3" type="ORF">SAMN06265368_1710</name>
</gene>
<feature type="transmembrane region" description="Helical" evidence="1">
    <location>
        <begin position="128"/>
        <end position="150"/>
    </location>
</feature>